<feature type="non-terminal residue" evidence="1">
    <location>
        <position position="1"/>
    </location>
</feature>
<keyword evidence="2" id="KW-1185">Reference proteome</keyword>
<evidence type="ECO:0000313" key="1">
    <source>
        <dbReference type="EMBL" id="CAH3017878.1"/>
    </source>
</evidence>
<comment type="caution">
    <text evidence="1">The sequence shown here is derived from an EMBL/GenBank/DDBJ whole genome shotgun (WGS) entry which is preliminary data.</text>
</comment>
<gene>
    <name evidence="1" type="ORF">PEVE_00040223</name>
</gene>
<dbReference type="Gene3D" id="2.60.40.10">
    <property type="entry name" value="Immunoglobulins"/>
    <property type="match status" value="1"/>
</dbReference>
<accession>A0ABN8LL52</accession>
<organism evidence="1 2">
    <name type="scientific">Porites evermanni</name>
    <dbReference type="NCBI Taxonomy" id="104178"/>
    <lineage>
        <taxon>Eukaryota</taxon>
        <taxon>Metazoa</taxon>
        <taxon>Cnidaria</taxon>
        <taxon>Anthozoa</taxon>
        <taxon>Hexacorallia</taxon>
        <taxon>Scleractinia</taxon>
        <taxon>Fungiina</taxon>
        <taxon>Poritidae</taxon>
        <taxon>Porites</taxon>
    </lineage>
</organism>
<proteinExistence type="predicted"/>
<name>A0ABN8LL52_9CNID</name>
<dbReference type="Proteomes" id="UP001159427">
    <property type="component" value="Unassembled WGS sequence"/>
</dbReference>
<evidence type="ECO:0008006" key="3">
    <source>
        <dbReference type="Google" id="ProtNLM"/>
    </source>
</evidence>
<reference evidence="1 2" key="1">
    <citation type="submission" date="2022-05" db="EMBL/GenBank/DDBJ databases">
        <authorList>
            <consortium name="Genoscope - CEA"/>
            <person name="William W."/>
        </authorList>
    </citation>
    <scope>NUCLEOTIDE SEQUENCE [LARGE SCALE GENOMIC DNA]</scope>
</reference>
<dbReference type="EMBL" id="CALNXI010000073">
    <property type="protein sequence ID" value="CAH3017878.1"/>
    <property type="molecule type" value="Genomic_DNA"/>
</dbReference>
<dbReference type="InterPro" id="IPR013783">
    <property type="entry name" value="Ig-like_fold"/>
</dbReference>
<protein>
    <recommendedName>
        <fullName evidence="3">Ig-like domain-containing protein</fullName>
    </recommendedName>
</protein>
<sequence>GQIQFISPYSGKNITAFIGDSVQFTWSYSGGASLIKRVTCGLKQDNTEAIDPNGILVSVNTKTGQNQQLVNLPVRYNGRVSWTFSGDQSSGQLNFTLAPLENDDDRFYSCMLDPVSSFEFQVFDYVHLVVQGELPLYI</sequence>
<evidence type="ECO:0000313" key="2">
    <source>
        <dbReference type="Proteomes" id="UP001159427"/>
    </source>
</evidence>